<feature type="signal peptide" evidence="1">
    <location>
        <begin position="1"/>
        <end position="27"/>
    </location>
</feature>
<name>A0A5N5THA7_9CRUS</name>
<sequence>NVRSIKLKNVIIIIIIIPFFSLDKESANFIHGEITAVLDSIQGYGINELKEILGKLIINPALTLGESRPAVLNTWFHEQSMRMGRAAPHIRDQSILLEKLNMWHKLDSQSLGNVNMQCLHNMPIFKILKTLNF</sequence>
<feature type="chain" id="PRO_5024425823" evidence="1">
    <location>
        <begin position="28"/>
        <end position="133"/>
    </location>
</feature>
<keyword evidence="1" id="KW-0732">Signal</keyword>
<proteinExistence type="predicted"/>
<organism evidence="2 3">
    <name type="scientific">Armadillidium nasatum</name>
    <dbReference type="NCBI Taxonomy" id="96803"/>
    <lineage>
        <taxon>Eukaryota</taxon>
        <taxon>Metazoa</taxon>
        <taxon>Ecdysozoa</taxon>
        <taxon>Arthropoda</taxon>
        <taxon>Crustacea</taxon>
        <taxon>Multicrustacea</taxon>
        <taxon>Malacostraca</taxon>
        <taxon>Eumalacostraca</taxon>
        <taxon>Peracarida</taxon>
        <taxon>Isopoda</taxon>
        <taxon>Oniscidea</taxon>
        <taxon>Crinocheta</taxon>
        <taxon>Armadillidiidae</taxon>
        <taxon>Armadillidium</taxon>
    </lineage>
</organism>
<evidence type="ECO:0000313" key="2">
    <source>
        <dbReference type="EMBL" id="KAB7505627.1"/>
    </source>
</evidence>
<dbReference type="Proteomes" id="UP000326759">
    <property type="component" value="Unassembled WGS sequence"/>
</dbReference>
<feature type="non-terminal residue" evidence="2">
    <location>
        <position position="1"/>
    </location>
</feature>
<accession>A0A5N5THA7</accession>
<dbReference type="EMBL" id="SEYY01001173">
    <property type="protein sequence ID" value="KAB7505627.1"/>
    <property type="molecule type" value="Genomic_DNA"/>
</dbReference>
<reference evidence="2 3" key="1">
    <citation type="journal article" date="2019" name="PLoS Biol.">
        <title>Sex chromosomes control vertical transmission of feminizing Wolbachia symbionts in an isopod.</title>
        <authorList>
            <person name="Becking T."/>
            <person name="Chebbi M.A."/>
            <person name="Giraud I."/>
            <person name="Moumen B."/>
            <person name="Laverre T."/>
            <person name="Caubet Y."/>
            <person name="Peccoud J."/>
            <person name="Gilbert C."/>
            <person name="Cordaux R."/>
        </authorList>
    </citation>
    <scope>NUCLEOTIDE SEQUENCE [LARGE SCALE GENOMIC DNA]</scope>
    <source>
        <strain evidence="2">ANa2</strain>
        <tissue evidence="2">Whole body excluding digestive tract and cuticle</tissue>
    </source>
</reference>
<evidence type="ECO:0000256" key="1">
    <source>
        <dbReference type="SAM" id="SignalP"/>
    </source>
</evidence>
<protein>
    <submittedName>
        <fullName evidence="2">Uncharacterized protein</fullName>
    </submittedName>
</protein>
<keyword evidence="3" id="KW-1185">Reference proteome</keyword>
<gene>
    <name evidence="2" type="ORF">Anas_03194</name>
</gene>
<comment type="caution">
    <text evidence="2">The sequence shown here is derived from an EMBL/GenBank/DDBJ whole genome shotgun (WGS) entry which is preliminary data.</text>
</comment>
<evidence type="ECO:0000313" key="3">
    <source>
        <dbReference type="Proteomes" id="UP000326759"/>
    </source>
</evidence>
<feature type="non-terminal residue" evidence="2">
    <location>
        <position position="133"/>
    </location>
</feature>
<dbReference type="AlphaFoldDB" id="A0A5N5THA7"/>